<comment type="pathway">
    <text evidence="1">Lipid metabolism.</text>
</comment>
<dbReference type="PROSITE" id="PS00737">
    <property type="entry name" value="THIOLASE_2"/>
    <property type="match status" value="1"/>
</dbReference>
<evidence type="ECO:0000256" key="1">
    <source>
        <dbReference type="ARBA" id="ARBA00005189"/>
    </source>
</evidence>
<organism evidence="10 11">
    <name type="scientific">Thermoanaerobaculum aquaticum</name>
    <dbReference type="NCBI Taxonomy" id="1312852"/>
    <lineage>
        <taxon>Bacteria</taxon>
        <taxon>Pseudomonadati</taxon>
        <taxon>Acidobacteriota</taxon>
        <taxon>Thermoanaerobaculia</taxon>
        <taxon>Thermoanaerobaculales</taxon>
        <taxon>Thermoanaerobaculaceae</taxon>
        <taxon>Thermoanaerobaculum</taxon>
    </lineage>
</organism>
<keyword evidence="3 7" id="KW-0808">Transferase</keyword>
<evidence type="ECO:0000256" key="7">
    <source>
        <dbReference type="RuleBase" id="RU003557"/>
    </source>
</evidence>
<feature type="active site" description="Proton acceptor" evidence="6">
    <location>
        <position position="343"/>
    </location>
</feature>
<reference evidence="10 11" key="1">
    <citation type="submission" date="2014-04" db="EMBL/GenBank/DDBJ databases">
        <title>The Genome Sequence of Thermoanaerobaculum aquaticum MP-01, The First Cultivated Group 23 Acidobacterium.</title>
        <authorList>
            <person name="Stamps B.W."/>
            <person name="Losey N.A."/>
            <person name="Lawson P.A."/>
            <person name="Stevenson B.S."/>
        </authorList>
    </citation>
    <scope>NUCLEOTIDE SEQUENCE [LARGE SCALE GENOMIC DNA]</scope>
    <source>
        <strain evidence="10 11">MP-01</strain>
    </source>
</reference>
<dbReference type="InterPro" id="IPR016039">
    <property type="entry name" value="Thiolase-like"/>
</dbReference>
<comment type="similarity">
    <text evidence="2 7">Belongs to the thiolase-like superfamily. Thiolase family.</text>
</comment>
<dbReference type="PANTHER" id="PTHR43853:SF21">
    <property type="entry name" value="STEROID 3-KETOACYL-COA THIOLASE"/>
    <property type="match status" value="1"/>
</dbReference>
<dbReference type="PROSITE" id="PS00098">
    <property type="entry name" value="THIOLASE_1"/>
    <property type="match status" value="1"/>
</dbReference>
<evidence type="ECO:0000313" key="11">
    <source>
        <dbReference type="Proteomes" id="UP000027284"/>
    </source>
</evidence>
<comment type="caution">
    <text evidence="10">The sequence shown here is derived from an EMBL/GenBank/DDBJ whole genome shotgun (WGS) entry which is preliminary data.</text>
</comment>
<feature type="active site" description="Acyl-thioester intermediate" evidence="6">
    <location>
        <position position="91"/>
    </location>
</feature>
<evidence type="ECO:0000256" key="3">
    <source>
        <dbReference type="ARBA" id="ARBA00022679"/>
    </source>
</evidence>
<feature type="active site" description="Proton acceptor" evidence="6">
    <location>
        <position position="373"/>
    </location>
</feature>
<dbReference type="STRING" id="1312852.EG19_11600"/>
<dbReference type="EC" id="2.3.1.16" evidence="5"/>
<protein>
    <recommendedName>
        <fullName evidence="5">acetyl-CoA C-acyltransferase</fullName>
        <ecNumber evidence="5">2.3.1.16</ecNumber>
    </recommendedName>
</protein>
<dbReference type="InterPro" id="IPR050215">
    <property type="entry name" value="Thiolase-like_sf_Thiolase"/>
</dbReference>
<evidence type="ECO:0000256" key="6">
    <source>
        <dbReference type="PIRSR" id="PIRSR000429-1"/>
    </source>
</evidence>
<dbReference type="PANTHER" id="PTHR43853">
    <property type="entry name" value="3-KETOACYL-COA THIOLASE, PEROXISOMAL"/>
    <property type="match status" value="1"/>
</dbReference>
<dbReference type="RefSeq" id="WP_038047591.1">
    <property type="nucleotide sequence ID" value="NZ_JMFG01000008.1"/>
</dbReference>
<dbReference type="Pfam" id="PF02803">
    <property type="entry name" value="Thiolase_C"/>
    <property type="match status" value="1"/>
</dbReference>
<gene>
    <name evidence="10" type="ORF">EG19_11600</name>
</gene>
<dbReference type="Gene3D" id="3.40.47.10">
    <property type="match status" value="1"/>
</dbReference>
<dbReference type="GO" id="GO:0003988">
    <property type="term" value="F:acetyl-CoA C-acyltransferase activity"/>
    <property type="evidence" value="ECO:0007669"/>
    <property type="project" value="UniProtKB-EC"/>
</dbReference>
<dbReference type="NCBIfam" id="TIGR01930">
    <property type="entry name" value="AcCoA-C-Actrans"/>
    <property type="match status" value="1"/>
</dbReference>
<keyword evidence="4 7" id="KW-0012">Acyltransferase</keyword>
<dbReference type="AlphaFoldDB" id="A0A062XU42"/>
<dbReference type="GO" id="GO:0010124">
    <property type="term" value="P:phenylacetate catabolic process"/>
    <property type="evidence" value="ECO:0007669"/>
    <property type="project" value="TreeGrafter"/>
</dbReference>
<evidence type="ECO:0000256" key="4">
    <source>
        <dbReference type="ARBA" id="ARBA00023315"/>
    </source>
</evidence>
<dbReference type="InterPro" id="IPR020613">
    <property type="entry name" value="Thiolase_CS"/>
</dbReference>
<evidence type="ECO:0000256" key="2">
    <source>
        <dbReference type="ARBA" id="ARBA00010982"/>
    </source>
</evidence>
<dbReference type="InterPro" id="IPR002155">
    <property type="entry name" value="Thiolase"/>
</dbReference>
<dbReference type="EMBL" id="JMFG01000008">
    <property type="protein sequence ID" value="KDA54353.1"/>
    <property type="molecule type" value="Genomic_DNA"/>
</dbReference>
<evidence type="ECO:0000259" key="8">
    <source>
        <dbReference type="Pfam" id="PF00108"/>
    </source>
</evidence>
<dbReference type="Proteomes" id="UP000027284">
    <property type="component" value="Unassembled WGS sequence"/>
</dbReference>
<evidence type="ECO:0000256" key="5">
    <source>
        <dbReference type="ARBA" id="ARBA00024073"/>
    </source>
</evidence>
<dbReference type="CDD" id="cd00751">
    <property type="entry name" value="thiolase"/>
    <property type="match status" value="1"/>
</dbReference>
<dbReference type="InterPro" id="IPR020610">
    <property type="entry name" value="Thiolase_AS"/>
</dbReference>
<accession>A0A062XU42</accession>
<proteinExistence type="inferred from homology"/>
<feature type="domain" description="Thiolase C-terminal" evidence="9">
    <location>
        <begin position="265"/>
        <end position="386"/>
    </location>
</feature>
<evidence type="ECO:0000313" key="10">
    <source>
        <dbReference type="EMBL" id="KDA54353.1"/>
    </source>
</evidence>
<keyword evidence="11" id="KW-1185">Reference proteome</keyword>
<feature type="domain" description="Thiolase N-terminal" evidence="8">
    <location>
        <begin position="5"/>
        <end position="257"/>
    </location>
</feature>
<dbReference type="GO" id="GO:0005737">
    <property type="term" value="C:cytoplasm"/>
    <property type="evidence" value="ECO:0007669"/>
    <property type="project" value="UniProtKB-ARBA"/>
</dbReference>
<name>A0A062XU42_9BACT</name>
<dbReference type="PIRSF" id="PIRSF000429">
    <property type="entry name" value="Ac-CoA_Ac_transf"/>
    <property type="match status" value="1"/>
</dbReference>
<dbReference type="SUPFAM" id="SSF53901">
    <property type="entry name" value="Thiolase-like"/>
    <property type="match status" value="2"/>
</dbReference>
<dbReference type="InterPro" id="IPR020615">
    <property type="entry name" value="Thiolase_acyl_enz_int_AS"/>
</dbReference>
<evidence type="ECO:0000259" key="9">
    <source>
        <dbReference type="Pfam" id="PF02803"/>
    </source>
</evidence>
<sequence length="387" mass="41346">MRQAVIVSYARTPIGRAKKGSLKDTRPEEFAAAVLKDLVRRTPGLDPAMVDDFVVGCAMPEGEQGMNMARLIWLLAGFPVDVPATTINRFCSSGSQSIAWAADVIKAGSADIIIAGGVESMSMVPMGGNKLTADPELMDLLPNAYIAMGTTAEVVARQFGITREDQDAFALRSHQKASAAIAAGKFKDEIVPLKVRTMDDGVWREFVFDTDEGPRPDTSLEALAKLKPVFDPRGTVTAGNSSQINDGAAFVVVMSEEKAKEMRLEIQAYVRQWAVAGVPPDIMGIGPAKAVPKLLAKANLSLKDIDLVEINEAFASQSVYCVRELGLSDEQFNVNGGAIATGHPLGATGAILTCKIIGEMKRRNAKRGIVTMCIGGGMGFAYLLERP</sequence>
<dbReference type="InterPro" id="IPR020617">
    <property type="entry name" value="Thiolase_C"/>
</dbReference>
<dbReference type="InterPro" id="IPR020616">
    <property type="entry name" value="Thiolase_N"/>
</dbReference>
<dbReference type="OrthoDB" id="9764892at2"/>
<dbReference type="PROSITE" id="PS00099">
    <property type="entry name" value="THIOLASE_3"/>
    <property type="match status" value="1"/>
</dbReference>
<dbReference type="FunFam" id="3.40.47.10:FF:000010">
    <property type="entry name" value="Acetyl-CoA acetyltransferase (Thiolase)"/>
    <property type="match status" value="1"/>
</dbReference>
<dbReference type="Pfam" id="PF00108">
    <property type="entry name" value="Thiolase_N"/>
    <property type="match status" value="1"/>
</dbReference>
<dbReference type="GO" id="GO:0006635">
    <property type="term" value="P:fatty acid beta-oxidation"/>
    <property type="evidence" value="ECO:0007669"/>
    <property type="project" value="TreeGrafter"/>
</dbReference>